<accession>A0AA37SV77</accession>
<dbReference type="PANTHER" id="PTHR38773:SF1">
    <property type="entry name" value="PROTEIN SPRT"/>
    <property type="match status" value="1"/>
</dbReference>
<name>A0AA37SV77_9ALTE</name>
<protein>
    <submittedName>
        <fullName evidence="2">Protein SprT</fullName>
    </submittedName>
</protein>
<reference evidence="2" key="2">
    <citation type="submission" date="2023-01" db="EMBL/GenBank/DDBJ databases">
        <title>Draft genome sequence of Agaribacter marinus strain NBRC 110023.</title>
        <authorList>
            <person name="Sun Q."/>
            <person name="Mori K."/>
        </authorList>
    </citation>
    <scope>NUCLEOTIDE SEQUENCE</scope>
    <source>
        <strain evidence="2">NBRC 110023</strain>
    </source>
</reference>
<dbReference type="PANTHER" id="PTHR38773">
    <property type="entry name" value="PROTEIN SPRT"/>
    <property type="match status" value="1"/>
</dbReference>
<dbReference type="NCBIfam" id="NF003421">
    <property type="entry name" value="PRK04860.1"/>
    <property type="match status" value="1"/>
</dbReference>
<reference evidence="2" key="1">
    <citation type="journal article" date="2014" name="Int. J. Syst. Evol. Microbiol.">
        <title>Complete genome sequence of Corynebacterium casei LMG S-19264T (=DSM 44701T), isolated from a smear-ripened cheese.</title>
        <authorList>
            <consortium name="US DOE Joint Genome Institute (JGI-PGF)"/>
            <person name="Walter F."/>
            <person name="Albersmeier A."/>
            <person name="Kalinowski J."/>
            <person name="Ruckert C."/>
        </authorList>
    </citation>
    <scope>NUCLEOTIDE SEQUENCE</scope>
    <source>
        <strain evidence="2">NBRC 110023</strain>
    </source>
</reference>
<keyword evidence="3" id="KW-1185">Reference proteome</keyword>
<comment type="caution">
    <text evidence="2">The sequence shown here is derived from an EMBL/GenBank/DDBJ whole genome shotgun (WGS) entry which is preliminary data.</text>
</comment>
<dbReference type="Pfam" id="PF17283">
    <property type="entry name" value="Zn_ribbon_SprT"/>
    <property type="match status" value="1"/>
</dbReference>
<evidence type="ECO:0000259" key="1">
    <source>
        <dbReference type="SMART" id="SM00731"/>
    </source>
</evidence>
<dbReference type="RefSeq" id="WP_284216011.1">
    <property type="nucleotide sequence ID" value="NZ_BSOT01000005.1"/>
</dbReference>
<evidence type="ECO:0000313" key="2">
    <source>
        <dbReference type="EMBL" id="GLR69697.1"/>
    </source>
</evidence>
<proteinExistence type="predicted"/>
<gene>
    <name evidence="2" type="primary">sprT</name>
    <name evidence="2" type="ORF">GCM10007852_06050</name>
</gene>
<dbReference type="AlphaFoldDB" id="A0AA37SV77"/>
<dbReference type="InterPro" id="IPR035240">
    <property type="entry name" value="SprT_Zn_ribbon"/>
</dbReference>
<dbReference type="SMART" id="SM00731">
    <property type="entry name" value="SprT"/>
    <property type="match status" value="1"/>
</dbReference>
<dbReference type="Pfam" id="PF10263">
    <property type="entry name" value="SprT-like"/>
    <property type="match status" value="1"/>
</dbReference>
<dbReference type="InterPro" id="IPR006640">
    <property type="entry name" value="SprT-like_domain"/>
</dbReference>
<dbReference type="Proteomes" id="UP001156601">
    <property type="component" value="Unassembled WGS sequence"/>
</dbReference>
<dbReference type="GO" id="GO:0006950">
    <property type="term" value="P:response to stress"/>
    <property type="evidence" value="ECO:0007669"/>
    <property type="project" value="UniProtKB-ARBA"/>
</dbReference>
<feature type="domain" description="SprT-like" evidence="1">
    <location>
        <begin position="11"/>
        <end position="160"/>
    </location>
</feature>
<organism evidence="2 3">
    <name type="scientific">Agaribacter marinus</name>
    <dbReference type="NCBI Taxonomy" id="1431249"/>
    <lineage>
        <taxon>Bacteria</taxon>
        <taxon>Pseudomonadati</taxon>
        <taxon>Pseudomonadota</taxon>
        <taxon>Gammaproteobacteria</taxon>
        <taxon>Alteromonadales</taxon>
        <taxon>Alteromonadaceae</taxon>
        <taxon>Agaribacter</taxon>
    </lineage>
</organism>
<dbReference type="EMBL" id="BSOT01000005">
    <property type="protein sequence ID" value="GLR69697.1"/>
    <property type="molecule type" value="Genomic_DNA"/>
</dbReference>
<sequence length="163" mass="18744">MTQELLAQAQEKLSIYMQALSDTQYSAMPSPTLSLNQRGTIAGAAILQKHHIRLQPTLFEQNKTYFLEQVLPHELAHLIAHRFYGKVSPHGREWQHIMEGVFKRPAIRTHQLDISRLGLKRFSYACSCGEVALSIRRHNKVVNKQQSYICRTCRQTLAFVAEK</sequence>
<evidence type="ECO:0000313" key="3">
    <source>
        <dbReference type="Proteomes" id="UP001156601"/>
    </source>
</evidence>